<protein>
    <submittedName>
        <fullName evidence="2">Uncharacterized protein</fullName>
    </submittedName>
</protein>
<feature type="transmembrane region" description="Helical" evidence="1">
    <location>
        <begin position="89"/>
        <end position="108"/>
    </location>
</feature>
<keyword evidence="3" id="KW-1185">Reference proteome</keyword>
<keyword evidence="1" id="KW-1133">Transmembrane helix</keyword>
<evidence type="ECO:0000313" key="3">
    <source>
        <dbReference type="Proteomes" id="UP000078200"/>
    </source>
</evidence>
<evidence type="ECO:0000313" key="2">
    <source>
        <dbReference type="EnsemblMetazoa" id="GAUT026883-PA"/>
    </source>
</evidence>
<sequence>MDAVMRETRCLPSSLIVASVNISNIFKSPPREQIKSIGSDIALNELGGFAKIPTTVRNRFESNDNELNDSPNNRILFIPIHKSSLEVSLAYAYLLALNLICDFISIAFSEY</sequence>
<reference evidence="2" key="1">
    <citation type="submission" date="2020-05" db="UniProtKB">
        <authorList>
            <consortium name="EnsemblMetazoa"/>
        </authorList>
    </citation>
    <scope>IDENTIFICATION</scope>
    <source>
        <strain evidence="2">TTRI</strain>
    </source>
</reference>
<dbReference type="Proteomes" id="UP000078200">
    <property type="component" value="Unassembled WGS sequence"/>
</dbReference>
<dbReference type="AlphaFoldDB" id="A0A1A9V5S7"/>
<keyword evidence="1" id="KW-0812">Transmembrane</keyword>
<organism evidence="2 3">
    <name type="scientific">Glossina austeni</name>
    <name type="common">Savannah tsetse fly</name>
    <dbReference type="NCBI Taxonomy" id="7395"/>
    <lineage>
        <taxon>Eukaryota</taxon>
        <taxon>Metazoa</taxon>
        <taxon>Ecdysozoa</taxon>
        <taxon>Arthropoda</taxon>
        <taxon>Hexapoda</taxon>
        <taxon>Insecta</taxon>
        <taxon>Pterygota</taxon>
        <taxon>Neoptera</taxon>
        <taxon>Endopterygota</taxon>
        <taxon>Diptera</taxon>
        <taxon>Brachycera</taxon>
        <taxon>Muscomorpha</taxon>
        <taxon>Hippoboscoidea</taxon>
        <taxon>Glossinidae</taxon>
        <taxon>Glossina</taxon>
    </lineage>
</organism>
<accession>A0A1A9V5S7</accession>
<evidence type="ECO:0000256" key="1">
    <source>
        <dbReference type="SAM" id="Phobius"/>
    </source>
</evidence>
<dbReference type="VEuPathDB" id="VectorBase:GAUT026883"/>
<proteinExistence type="predicted"/>
<name>A0A1A9V5S7_GLOAU</name>
<dbReference type="EnsemblMetazoa" id="GAUT026883-RA">
    <property type="protein sequence ID" value="GAUT026883-PA"/>
    <property type="gene ID" value="GAUT026883"/>
</dbReference>
<keyword evidence="1" id="KW-0472">Membrane</keyword>